<dbReference type="PANTHER" id="PTHR10357:SF179">
    <property type="entry name" value="NEUTRAL AND BASIC AMINO ACID TRANSPORT PROTEIN RBAT"/>
    <property type="match status" value="1"/>
</dbReference>
<dbReference type="PANTHER" id="PTHR10357">
    <property type="entry name" value="ALPHA-AMYLASE FAMILY MEMBER"/>
    <property type="match status" value="1"/>
</dbReference>
<proteinExistence type="predicted"/>
<feature type="domain" description="Glycosyl hydrolase family 13 catalytic" evidence="1">
    <location>
        <begin position="17"/>
        <end position="438"/>
    </location>
</feature>
<dbReference type="InterPro" id="IPR045857">
    <property type="entry name" value="O16G_dom_2"/>
</dbReference>
<dbReference type="Gene3D" id="3.90.400.10">
    <property type="entry name" value="Oligo-1,6-glucosidase, Domain 2"/>
    <property type="match status" value="1"/>
</dbReference>
<sequence length="559" mass="63911">MASSEEFEWWQTSIIYQVYPRSFYDSNGDGVGDLNGIRQKLDHFDYLNVKAIWISPFCKSPMCDFGYDISDFRDVDPIFGSLKDFDDLVDEAHKRGIKIIVDFVPNHTSDQHDWFQRSCRREATLRRLLHLAQWQSGRRWQTPASQQLAIDTLVVSAAKRVWGTAWRWHEGRQQYYYTAFLAAQPDLNYRNPMVVQEMKDVVRFWMERGVDGLRVDALEVLFEIEDTSQDEPRSDQDVPPFQYEYYDHIYTASQPEIADIVRGWRDILDEFQRKDGKSRFMVIETYTPPTIRNRYYGCGANPFNMDLVDELKAPLSGEKMEQLVDREYRSLPHGGWPTLCPVTEQLGNHDRARIADKFGAGYVEALNLMLLTLRGTPTCYYGDELGMQGISVTFEQTQDPFGKNFGPVSPSANSLSSSFPHRFQRRTKVVGAGLLNGRSDITWCLETQFVPPCNGTHAPMPDSLPTHHHGYQSIQTIKFAMSKHLAPPTESPSPPQRYLVIINVGQEVSKDDYSQAPVGCERGVVVLCTSNVSTKLKNREVQLSRLVTSPGDGLVIKLF</sequence>
<dbReference type="AlphaFoldDB" id="A0A2T7PNS7"/>
<dbReference type="InterPro" id="IPR006047">
    <property type="entry name" value="GH13_cat_dom"/>
</dbReference>
<accession>A0A2T7PNS7</accession>
<dbReference type="GO" id="GO:0005975">
    <property type="term" value="P:carbohydrate metabolic process"/>
    <property type="evidence" value="ECO:0007669"/>
    <property type="project" value="InterPro"/>
</dbReference>
<name>A0A2T7PNS7_POMCA</name>
<evidence type="ECO:0000259" key="1">
    <source>
        <dbReference type="SMART" id="SM00642"/>
    </source>
</evidence>
<dbReference type="Proteomes" id="UP000245119">
    <property type="component" value="Linkage Group LG3"/>
</dbReference>
<comment type="caution">
    <text evidence="2">The sequence shown here is derived from an EMBL/GenBank/DDBJ whole genome shotgun (WGS) entry which is preliminary data.</text>
</comment>
<keyword evidence="3" id="KW-1185">Reference proteome</keyword>
<dbReference type="SUPFAM" id="SSF51445">
    <property type="entry name" value="(Trans)glycosidases"/>
    <property type="match status" value="1"/>
</dbReference>
<protein>
    <recommendedName>
        <fullName evidence="1">Glycosyl hydrolase family 13 catalytic domain-containing protein</fullName>
    </recommendedName>
</protein>
<dbReference type="InterPro" id="IPR017853">
    <property type="entry name" value="GH"/>
</dbReference>
<dbReference type="Gene3D" id="3.20.20.80">
    <property type="entry name" value="Glycosidases"/>
    <property type="match status" value="1"/>
</dbReference>
<dbReference type="SMART" id="SM00642">
    <property type="entry name" value="Aamy"/>
    <property type="match status" value="1"/>
</dbReference>
<dbReference type="Pfam" id="PF00128">
    <property type="entry name" value="Alpha-amylase"/>
    <property type="match status" value="1"/>
</dbReference>
<dbReference type="EMBL" id="PZQS01000003">
    <property type="protein sequence ID" value="PVD35070.1"/>
    <property type="molecule type" value="Genomic_DNA"/>
</dbReference>
<gene>
    <name evidence="2" type="ORF">C0Q70_06351</name>
</gene>
<dbReference type="OrthoDB" id="1740265at2759"/>
<organism evidence="2 3">
    <name type="scientific">Pomacea canaliculata</name>
    <name type="common">Golden apple snail</name>
    <dbReference type="NCBI Taxonomy" id="400727"/>
    <lineage>
        <taxon>Eukaryota</taxon>
        <taxon>Metazoa</taxon>
        <taxon>Spiralia</taxon>
        <taxon>Lophotrochozoa</taxon>
        <taxon>Mollusca</taxon>
        <taxon>Gastropoda</taxon>
        <taxon>Caenogastropoda</taxon>
        <taxon>Architaenioglossa</taxon>
        <taxon>Ampullarioidea</taxon>
        <taxon>Ampullariidae</taxon>
        <taxon>Pomacea</taxon>
    </lineage>
</organism>
<reference evidence="2 3" key="1">
    <citation type="submission" date="2018-04" db="EMBL/GenBank/DDBJ databases">
        <title>The genome of golden apple snail Pomacea canaliculata provides insight into stress tolerance and invasive adaptation.</title>
        <authorList>
            <person name="Liu C."/>
            <person name="Liu B."/>
            <person name="Ren Y."/>
            <person name="Zhang Y."/>
            <person name="Wang H."/>
            <person name="Li S."/>
            <person name="Jiang F."/>
            <person name="Yin L."/>
            <person name="Zhang G."/>
            <person name="Qian W."/>
            <person name="Fan W."/>
        </authorList>
    </citation>
    <scope>NUCLEOTIDE SEQUENCE [LARGE SCALE GENOMIC DNA]</scope>
    <source>
        <strain evidence="2">SZHN2017</strain>
        <tissue evidence="2">Muscle</tissue>
    </source>
</reference>
<dbReference type="STRING" id="400727.A0A2T7PNS7"/>
<evidence type="ECO:0000313" key="3">
    <source>
        <dbReference type="Proteomes" id="UP000245119"/>
    </source>
</evidence>
<evidence type="ECO:0000313" key="2">
    <source>
        <dbReference type="EMBL" id="PVD35070.1"/>
    </source>
</evidence>